<dbReference type="EMBL" id="PJNB01000001">
    <property type="protein sequence ID" value="PKW16746.1"/>
    <property type="molecule type" value="Genomic_DNA"/>
</dbReference>
<evidence type="ECO:0000313" key="2">
    <source>
        <dbReference type="Proteomes" id="UP000233786"/>
    </source>
</evidence>
<reference evidence="1" key="1">
    <citation type="submission" date="2017-12" db="EMBL/GenBank/DDBJ databases">
        <title>Sequencing the genomes of 1000 Actinobacteria strains.</title>
        <authorList>
            <person name="Klenk H.-P."/>
        </authorList>
    </citation>
    <scope>NUCLEOTIDE SEQUENCE [LARGE SCALE GENOMIC DNA]</scope>
    <source>
        <strain evidence="1">DSM 44228</strain>
    </source>
</reference>
<dbReference type="InterPro" id="IPR010349">
    <property type="entry name" value="Asparaginase_II"/>
</dbReference>
<dbReference type="OrthoDB" id="9780674at2"/>
<sequence length="330" mass="34245">MSAELSSAVYRGGDDVAELVRSGFVESFHRGSVAVVDPAGEIVASVGDVEAPVFPRSAIKPVLAVAMLRAGWKPGSTAELAVAAASHQGEPAHVERVEAILSGAGLSDDALQCPADIPSDPASRRDLIAAGVRPRRVYMTCSGKHAAMLATCAVNGWDTETYRELDHPLQKLAASVIEELTGEPVAATGVDGCGVPIFAVSLTGLARAMSHLVHAAEGTEERAVADAMRANPRMVEGTNGIDARAMEAIPGLLAKFGAEGLHLLAAPRAGAVAVKIDDGANRASMPVALRAFTTLGYLPMPESAKSAVEELLSPQVWSIDQPVGHLRTLL</sequence>
<gene>
    <name evidence="1" type="ORF">A8926_4621</name>
</gene>
<dbReference type="Pfam" id="PF06089">
    <property type="entry name" value="Asparaginase_II"/>
    <property type="match status" value="1"/>
</dbReference>
<dbReference type="Proteomes" id="UP000233786">
    <property type="component" value="Unassembled WGS sequence"/>
</dbReference>
<dbReference type="AlphaFoldDB" id="A0A2N3Y1D4"/>
<dbReference type="STRING" id="994479.GCA_000194155_04659"/>
<dbReference type="RefSeq" id="WP_010309696.1">
    <property type="nucleotide sequence ID" value="NZ_CP061007.1"/>
</dbReference>
<keyword evidence="2" id="KW-1185">Reference proteome</keyword>
<protein>
    <submittedName>
        <fullName evidence="1">Asparaginase</fullName>
    </submittedName>
</protein>
<comment type="caution">
    <text evidence="1">The sequence shown here is derived from an EMBL/GenBank/DDBJ whole genome shotgun (WGS) entry which is preliminary data.</text>
</comment>
<name>A0A2N3Y1D4_SACSN</name>
<dbReference type="PANTHER" id="PTHR42110">
    <property type="entry name" value="L-ASPARAGINASE, PUTATIVE (AFU_ORTHOLOGUE AFUA_3G11890)-RELATED"/>
    <property type="match status" value="1"/>
</dbReference>
<organism evidence="1 2">
    <name type="scientific">Saccharopolyspora spinosa</name>
    <dbReference type="NCBI Taxonomy" id="60894"/>
    <lineage>
        <taxon>Bacteria</taxon>
        <taxon>Bacillati</taxon>
        <taxon>Actinomycetota</taxon>
        <taxon>Actinomycetes</taxon>
        <taxon>Pseudonocardiales</taxon>
        <taxon>Pseudonocardiaceae</taxon>
        <taxon>Saccharopolyspora</taxon>
    </lineage>
</organism>
<proteinExistence type="predicted"/>
<accession>A0A2N3Y1D4</accession>
<dbReference type="PANTHER" id="PTHR42110:SF1">
    <property type="entry name" value="L-ASPARAGINASE, PUTATIVE (AFU_ORTHOLOGUE AFUA_3G11890)-RELATED"/>
    <property type="match status" value="1"/>
</dbReference>
<evidence type="ECO:0000313" key="1">
    <source>
        <dbReference type="EMBL" id="PKW16746.1"/>
    </source>
</evidence>